<dbReference type="EMBL" id="JBHSJG010000076">
    <property type="protein sequence ID" value="MFC4990524.1"/>
    <property type="molecule type" value="Genomic_DNA"/>
</dbReference>
<dbReference type="InterPro" id="IPR058443">
    <property type="entry name" value="DUF8130"/>
</dbReference>
<dbReference type="Gene3D" id="2.40.10.480">
    <property type="match status" value="2"/>
</dbReference>
<dbReference type="Pfam" id="PF26451">
    <property type="entry name" value="DUF8130"/>
    <property type="match status" value="1"/>
</dbReference>
<proteinExistence type="predicted"/>
<evidence type="ECO:0000313" key="4">
    <source>
        <dbReference type="Proteomes" id="UP001595925"/>
    </source>
</evidence>
<dbReference type="RefSeq" id="WP_224830339.1">
    <property type="nucleotide sequence ID" value="NZ_JAIVEF010000044.1"/>
</dbReference>
<reference evidence="3 4" key="1">
    <citation type="journal article" date="2019" name="Int. J. Syst. Evol. Microbiol.">
        <title>The Global Catalogue of Microorganisms (GCM) 10K type strain sequencing project: providing services to taxonomists for standard genome sequencing and annotation.</title>
        <authorList>
            <consortium name="The Broad Institute Genomics Platform"/>
            <consortium name="The Broad Institute Genome Sequencing Center for Infectious Disease"/>
            <person name="Wu L."/>
            <person name="Ma J."/>
        </authorList>
    </citation>
    <scope>NUCLEOTIDE SEQUENCE [LARGE SCALE GENOMIC DNA]</scope>
    <source>
        <strain evidence="3 4">CGMCC 1.15824</strain>
    </source>
</reference>
<gene>
    <name evidence="3" type="ORF">ACFPFO_22815</name>
</gene>
<dbReference type="PANTHER" id="PTHR34512">
    <property type="entry name" value="CELL SURFACE PROTEIN"/>
    <property type="match status" value="1"/>
</dbReference>
<dbReference type="PANTHER" id="PTHR34512:SF30">
    <property type="entry name" value="OUTER MEMBRANE PROTEIN ASSEMBLY FACTOR BAMB"/>
    <property type="match status" value="1"/>
</dbReference>
<evidence type="ECO:0000313" key="3">
    <source>
        <dbReference type="EMBL" id="MFC4990524.1"/>
    </source>
</evidence>
<feature type="domain" description="Pyrrolo-quinoline quinone repeat" evidence="1">
    <location>
        <begin position="60"/>
        <end position="259"/>
    </location>
</feature>
<evidence type="ECO:0000259" key="2">
    <source>
        <dbReference type="Pfam" id="PF26451"/>
    </source>
</evidence>
<dbReference type="Proteomes" id="UP001595925">
    <property type="component" value="Unassembled WGS sequence"/>
</dbReference>
<keyword evidence="4" id="KW-1185">Reference proteome</keyword>
<dbReference type="Gene3D" id="2.40.128.630">
    <property type="match status" value="2"/>
</dbReference>
<comment type="caution">
    <text evidence="3">The sequence shown here is derived from an EMBL/GenBank/DDBJ whole genome shotgun (WGS) entry which is preliminary data.</text>
</comment>
<dbReference type="InterPro" id="IPR002372">
    <property type="entry name" value="PQQ_rpt_dom"/>
</dbReference>
<dbReference type="InterPro" id="IPR018391">
    <property type="entry name" value="PQQ_b-propeller_rpt"/>
</dbReference>
<dbReference type="InterPro" id="IPR011047">
    <property type="entry name" value="Quinoprotein_ADH-like_sf"/>
</dbReference>
<evidence type="ECO:0000259" key="1">
    <source>
        <dbReference type="Pfam" id="PF13360"/>
    </source>
</evidence>
<feature type="domain" description="Pyrrolo-quinoline quinone repeat" evidence="1">
    <location>
        <begin position="293"/>
        <end position="415"/>
    </location>
</feature>
<organism evidence="3 4">
    <name type="scientific">Saliphagus infecundisoli</name>
    <dbReference type="NCBI Taxonomy" id="1849069"/>
    <lineage>
        <taxon>Archaea</taxon>
        <taxon>Methanobacteriati</taxon>
        <taxon>Methanobacteriota</taxon>
        <taxon>Stenosarchaea group</taxon>
        <taxon>Halobacteria</taxon>
        <taxon>Halobacteriales</taxon>
        <taxon>Natrialbaceae</taxon>
        <taxon>Saliphagus</taxon>
    </lineage>
</organism>
<name>A0ABD5QLZ4_9EURY</name>
<sequence length="743" mass="80309">MRRRALLAGTGAGIVVPLTGCLADNGESGDDTNDPTGEWLQFQADAAHTGATTAAGPDGGGRIRWWSDTSGLSTGPVVKDGTVCIGTGVHNQSVFAFEQATGDQQWQAKIGDDIERALAVGDELVYASAGGVYALDVETGEQEWMDNVDTSWGLAFADDTVFAAAGGGGPLVAFEAETGEERWSREIHTITTPSIDDGRVFAVGNDNLIAIDVENGETDWTKTIDRAGGPPTVADGTVFVGTRKDLFAHDTATGDRKWTLEGNFRATDIATIDGTLYLAGQQQEGDEWVSRALAVEAATGDVEWTRDDEVLGDGSVVVTEETVYVTTPYRVYALDPKTGDIKWWLRFQWPVSSPAVADETLYVSVGGRLLAIVSGDGRAGVWTSDAEPIPDRGATPPEPSYAGTDFSFGMGGFDVSAEWNVEVEEDAPVDVSFTTKGDRIDTDEDVSMTLAVTNESDETLRSTTGAPEPFGIFRLGSEDRHITAWTSAYEESGHVHTSPHRGITGVNSIGLSTEIPPGETVSETYTISDETNSIQPGTYEFSVEKRLKLEDDRDDHDGWDFEVRGAVELEDRGTDTGDIVHDLVVADEVSLPKEFMGRFTVDVVEPVTDTHPGMIEVTFENVTDERSLIASMRHWPFGSYVGHGPEDRRLVLLPAETYAPGFVERTNSGWWEPAFLPHESIVQGRGTTAYDPGERSTKQFIVTTHPETGDPRDGDSFAFEQGFGDDDVDVIWGFALSTLDPDR</sequence>
<dbReference type="AlphaFoldDB" id="A0ABD5QLZ4"/>
<accession>A0ABD5QLZ4</accession>
<dbReference type="SMART" id="SM00564">
    <property type="entry name" value="PQQ"/>
    <property type="match status" value="8"/>
</dbReference>
<protein>
    <submittedName>
        <fullName evidence="3">PQQ-binding-like beta-propeller repeat protein</fullName>
    </submittedName>
</protein>
<dbReference type="Pfam" id="PF13360">
    <property type="entry name" value="PQQ_2"/>
    <property type="match status" value="2"/>
</dbReference>
<dbReference type="SUPFAM" id="SSF50998">
    <property type="entry name" value="Quinoprotein alcohol dehydrogenase-like"/>
    <property type="match status" value="2"/>
</dbReference>
<feature type="domain" description="DUF8130" evidence="2">
    <location>
        <begin position="421"/>
        <end position="543"/>
    </location>
</feature>